<organism evidence="8 9">
    <name type="scientific">Exophiala viscosa</name>
    <dbReference type="NCBI Taxonomy" id="2486360"/>
    <lineage>
        <taxon>Eukaryota</taxon>
        <taxon>Fungi</taxon>
        <taxon>Dikarya</taxon>
        <taxon>Ascomycota</taxon>
        <taxon>Pezizomycotina</taxon>
        <taxon>Eurotiomycetes</taxon>
        <taxon>Chaetothyriomycetidae</taxon>
        <taxon>Chaetothyriales</taxon>
        <taxon>Herpotrichiellaceae</taxon>
        <taxon>Exophiala</taxon>
    </lineage>
</organism>
<dbReference type="PANTHER" id="PTHR10165:SF84">
    <property type="entry name" value="PHOSPHATIDIC ACID PHOSPHATASE BETA"/>
    <property type="match status" value="1"/>
</dbReference>
<evidence type="ECO:0000256" key="2">
    <source>
        <dbReference type="ARBA" id="ARBA00008816"/>
    </source>
</evidence>
<keyword evidence="4 6" id="KW-1133">Transmembrane helix</keyword>
<dbReference type="GO" id="GO:0046839">
    <property type="term" value="P:phospholipid dephosphorylation"/>
    <property type="evidence" value="ECO:0007669"/>
    <property type="project" value="TreeGrafter"/>
</dbReference>
<dbReference type="GO" id="GO:0016020">
    <property type="term" value="C:membrane"/>
    <property type="evidence" value="ECO:0007669"/>
    <property type="project" value="UniProtKB-SubCell"/>
</dbReference>
<feature type="transmembrane region" description="Helical" evidence="6">
    <location>
        <begin position="171"/>
        <end position="190"/>
    </location>
</feature>
<dbReference type="EMBL" id="MU404354">
    <property type="protein sequence ID" value="KAI1613452.1"/>
    <property type="molecule type" value="Genomic_DNA"/>
</dbReference>
<gene>
    <name evidence="8" type="ORF">EDD36DRAFT_488502</name>
</gene>
<sequence length="407" mass="45519">MRREVCGRIKEASTAVLLEVESTTPHLWTKPPPLSCISITSSELSPTHDFYAPDMLMDQDTETSKRRKLRKRLGQFLRDIKYFLLDSLSDLFWMLAIGGAALGLYSISYQPPLLVRIYTTADRRLYNDAISYPFLTPIFSSLVAGLVCSLIPFGIILFAQIWVRSFADGSAAIMGLFYSLLTGTFFQVLLKKFVGGIRPHYLAVCQPELPAQGLGFDGALYPAAQICSGNPARILYALQSFPSGHSEVAFAGFGFLAIYLYTHLRIGDHRKSDRLGFWRMLLVLMPIMLATYISATLVLAYHHYVLDCVFGAAIGILTALLGYRLAFRSLICSRTNCEPRVGKRLKRDMGNRKQKAERSPQIPAMDWSRDLELGSVTTHPRTVSGSHTRVRQPIYSTIDSVMHSNDA</sequence>
<feature type="transmembrane region" description="Helical" evidence="6">
    <location>
        <begin position="248"/>
        <end position="264"/>
    </location>
</feature>
<evidence type="ECO:0000256" key="1">
    <source>
        <dbReference type="ARBA" id="ARBA00004141"/>
    </source>
</evidence>
<proteinExistence type="inferred from homology"/>
<feature type="transmembrane region" description="Helical" evidence="6">
    <location>
        <begin position="304"/>
        <end position="326"/>
    </location>
</feature>
<keyword evidence="9" id="KW-1185">Reference proteome</keyword>
<evidence type="ECO:0000313" key="8">
    <source>
        <dbReference type="EMBL" id="KAI1613452.1"/>
    </source>
</evidence>
<comment type="similarity">
    <text evidence="2">Belongs to the PA-phosphatase related phosphoesterase family.</text>
</comment>
<feature type="transmembrane region" description="Helical" evidence="6">
    <location>
        <begin position="91"/>
        <end position="110"/>
    </location>
</feature>
<dbReference type="InterPro" id="IPR036938">
    <property type="entry name" value="PAP2/HPO_sf"/>
</dbReference>
<dbReference type="AlphaFoldDB" id="A0AAN6DXM8"/>
<feature type="transmembrane region" description="Helical" evidence="6">
    <location>
        <begin position="276"/>
        <end position="298"/>
    </location>
</feature>
<dbReference type="SUPFAM" id="SSF48317">
    <property type="entry name" value="Acid phosphatase/Vanadium-dependent haloperoxidase"/>
    <property type="match status" value="1"/>
</dbReference>
<dbReference type="InterPro" id="IPR043216">
    <property type="entry name" value="PAP-like"/>
</dbReference>
<dbReference type="Proteomes" id="UP001203852">
    <property type="component" value="Unassembled WGS sequence"/>
</dbReference>
<evidence type="ECO:0000256" key="4">
    <source>
        <dbReference type="ARBA" id="ARBA00022989"/>
    </source>
</evidence>
<dbReference type="GO" id="GO:0006644">
    <property type="term" value="P:phospholipid metabolic process"/>
    <property type="evidence" value="ECO:0007669"/>
    <property type="project" value="InterPro"/>
</dbReference>
<evidence type="ECO:0000256" key="6">
    <source>
        <dbReference type="SAM" id="Phobius"/>
    </source>
</evidence>
<protein>
    <submittedName>
        <fullName evidence="8">Phosphatidic acid phosphatase type 2/haloperoxidase</fullName>
    </submittedName>
</protein>
<evidence type="ECO:0000256" key="5">
    <source>
        <dbReference type="ARBA" id="ARBA00023136"/>
    </source>
</evidence>
<keyword evidence="5 6" id="KW-0472">Membrane</keyword>
<comment type="subcellular location">
    <subcellularLocation>
        <location evidence="1">Membrane</location>
        <topology evidence="1">Multi-pass membrane protein</topology>
    </subcellularLocation>
</comment>
<name>A0AAN6DXM8_9EURO</name>
<dbReference type="InterPro" id="IPR000326">
    <property type="entry name" value="PAP2/HPO"/>
</dbReference>
<evidence type="ECO:0000256" key="3">
    <source>
        <dbReference type="ARBA" id="ARBA00022692"/>
    </source>
</evidence>
<dbReference type="Gene3D" id="1.20.144.10">
    <property type="entry name" value="Phosphatidic acid phosphatase type 2/haloperoxidase"/>
    <property type="match status" value="1"/>
</dbReference>
<comment type="caution">
    <text evidence="8">The sequence shown here is derived from an EMBL/GenBank/DDBJ whole genome shotgun (WGS) entry which is preliminary data.</text>
</comment>
<feature type="transmembrane region" description="Helical" evidence="6">
    <location>
        <begin position="130"/>
        <end position="159"/>
    </location>
</feature>
<keyword evidence="3 6" id="KW-0812">Transmembrane</keyword>
<reference evidence="8" key="1">
    <citation type="journal article" date="2022" name="bioRxiv">
        <title>Deciphering the potential niche of two novel black yeast fungi from a biological soil crust based on their genomes, phenotypes, and melanin regulation.</title>
        <authorList>
            <consortium name="DOE Joint Genome Institute"/>
            <person name="Carr E.C."/>
            <person name="Barton Q."/>
            <person name="Grambo S."/>
            <person name="Sullivan M."/>
            <person name="Renfro C.M."/>
            <person name="Kuo A."/>
            <person name="Pangilinan J."/>
            <person name="Lipzen A."/>
            <person name="Keymanesh K."/>
            <person name="Savage E."/>
            <person name="Barry K."/>
            <person name="Grigoriev I.V."/>
            <person name="Riekhof W.R."/>
            <person name="Harris S.S."/>
        </authorList>
    </citation>
    <scope>NUCLEOTIDE SEQUENCE</scope>
    <source>
        <strain evidence="8">JF 03-4F</strain>
    </source>
</reference>
<evidence type="ECO:0000313" key="9">
    <source>
        <dbReference type="Proteomes" id="UP001203852"/>
    </source>
</evidence>
<dbReference type="SMART" id="SM00014">
    <property type="entry name" value="acidPPc"/>
    <property type="match status" value="1"/>
</dbReference>
<evidence type="ECO:0000259" key="7">
    <source>
        <dbReference type="SMART" id="SM00014"/>
    </source>
</evidence>
<accession>A0AAN6DXM8</accession>
<dbReference type="GO" id="GO:0008195">
    <property type="term" value="F:phosphatidate phosphatase activity"/>
    <property type="evidence" value="ECO:0007669"/>
    <property type="project" value="TreeGrafter"/>
</dbReference>
<feature type="domain" description="Phosphatidic acid phosphatase type 2/haloperoxidase" evidence="7">
    <location>
        <begin position="174"/>
        <end position="323"/>
    </location>
</feature>
<dbReference type="PANTHER" id="PTHR10165">
    <property type="entry name" value="LIPID PHOSPHATE PHOSPHATASE"/>
    <property type="match status" value="1"/>
</dbReference>
<dbReference type="Pfam" id="PF01569">
    <property type="entry name" value="PAP2"/>
    <property type="match status" value="1"/>
</dbReference>